<evidence type="ECO:0000256" key="1">
    <source>
        <dbReference type="SAM" id="MobiDB-lite"/>
    </source>
</evidence>
<evidence type="ECO:0008006" key="5">
    <source>
        <dbReference type="Google" id="ProtNLM"/>
    </source>
</evidence>
<feature type="region of interest" description="Disordered" evidence="1">
    <location>
        <begin position="26"/>
        <end position="55"/>
    </location>
</feature>
<feature type="signal peptide" evidence="2">
    <location>
        <begin position="1"/>
        <end position="24"/>
    </location>
</feature>
<reference evidence="3 4" key="1">
    <citation type="journal article" date="2023" name="Arcadia Sci">
        <title>De novo assembly of a long-read Amblyomma americanum tick genome.</title>
        <authorList>
            <person name="Chou S."/>
            <person name="Poskanzer K.E."/>
            <person name="Rollins M."/>
            <person name="Thuy-Boun P.S."/>
        </authorList>
    </citation>
    <scope>NUCLEOTIDE SEQUENCE [LARGE SCALE GENOMIC DNA]</scope>
    <source>
        <strain evidence="3">F_SG_1</strain>
        <tissue evidence="3">Salivary glands</tissue>
    </source>
</reference>
<organism evidence="3 4">
    <name type="scientific">Amblyomma americanum</name>
    <name type="common">Lone star tick</name>
    <dbReference type="NCBI Taxonomy" id="6943"/>
    <lineage>
        <taxon>Eukaryota</taxon>
        <taxon>Metazoa</taxon>
        <taxon>Ecdysozoa</taxon>
        <taxon>Arthropoda</taxon>
        <taxon>Chelicerata</taxon>
        <taxon>Arachnida</taxon>
        <taxon>Acari</taxon>
        <taxon>Parasitiformes</taxon>
        <taxon>Ixodida</taxon>
        <taxon>Ixodoidea</taxon>
        <taxon>Ixodidae</taxon>
        <taxon>Amblyomminae</taxon>
        <taxon>Amblyomma</taxon>
    </lineage>
</organism>
<evidence type="ECO:0000313" key="4">
    <source>
        <dbReference type="Proteomes" id="UP001321473"/>
    </source>
</evidence>
<dbReference type="AlphaFoldDB" id="A0AAQ4F2L8"/>
<name>A0AAQ4F2L8_AMBAM</name>
<dbReference type="Proteomes" id="UP001321473">
    <property type="component" value="Unassembled WGS sequence"/>
</dbReference>
<keyword evidence="2" id="KW-0732">Signal</keyword>
<comment type="caution">
    <text evidence="3">The sequence shown here is derived from an EMBL/GenBank/DDBJ whole genome shotgun (WGS) entry which is preliminary data.</text>
</comment>
<feature type="chain" id="PRO_5042974347" description="Secreted protein" evidence="2">
    <location>
        <begin position="25"/>
        <end position="99"/>
    </location>
</feature>
<evidence type="ECO:0000256" key="2">
    <source>
        <dbReference type="SAM" id="SignalP"/>
    </source>
</evidence>
<protein>
    <recommendedName>
        <fullName evidence="5">Secreted protein</fullName>
    </recommendedName>
</protein>
<proteinExistence type="predicted"/>
<keyword evidence="4" id="KW-1185">Reference proteome</keyword>
<evidence type="ECO:0000313" key="3">
    <source>
        <dbReference type="EMBL" id="KAK8781171.1"/>
    </source>
</evidence>
<gene>
    <name evidence="3" type="ORF">V5799_017489</name>
</gene>
<sequence>MCGFSAVAAASLVLLSTCCGAVDAAAPSTPAPSAPGSSPKPSTRSTEYKHADGQTLERTLSELRYGVELLVSKVTLLEPRLSRMDIAIGRLERALLRET</sequence>
<dbReference type="EMBL" id="JARKHS020007943">
    <property type="protein sequence ID" value="KAK8781171.1"/>
    <property type="molecule type" value="Genomic_DNA"/>
</dbReference>
<accession>A0AAQ4F2L8</accession>